<accession>A0A139A8T1</accession>
<organism evidence="1 2">
    <name type="scientific">Gonapodya prolifera (strain JEL478)</name>
    <name type="common">Monoblepharis prolifera</name>
    <dbReference type="NCBI Taxonomy" id="1344416"/>
    <lineage>
        <taxon>Eukaryota</taxon>
        <taxon>Fungi</taxon>
        <taxon>Fungi incertae sedis</taxon>
        <taxon>Chytridiomycota</taxon>
        <taxon>Chytridiomycota incertae sedis</taxon>
        <taxon>Monoblepharidomycetes</taxon>
        <taxon>Monoblepharidales</taxon>
        <taxon>Gonapodyaceae</taxon>
        <taxon>Gonapodya</taxon>
    </lineage>
</organism>
<keyword evidence="2" id="KW-1185">Reference proteome</keyword>
<dbReference type="AlphaFoldDB" id="A0A139A8T1"/>
<dbReference type="OrthoDB" id="10350419at2759"/>
<evidence type="ECO:0000313" key="1">
    <source>
        <dbReference type="EMBL" id="KXS13221.1"/>
    </source>
</evidence>
<evidence type="ECO:0000313" key="2">
    <source>
        <dbReference type="Proteomes" id="UP000070544"/>
    </source>
</evidence>
<dbReference type="EMBL" id="KQ965781">
    <property type="protein sequence ID" value="KXS13221.1"/>
    <property type="molecule type" value="Genomic_DNA"/>
</dbReference>
<reference evidence="1 2" key="1">
    <citation type="journal article" date="2015" name="Genome Biol. Evol.">
        <title>Phylogenomic analyses indicate that early fungi evolved digesting cell walls of algal ancestors of land plants.</title>
        <authorList>
            <person name="Chang Y."/>
            <person name="Wang S."/>
            <person name="Sekimoto S."/>
            <person name="Aerts A.L."/>
            <person name="Choi C."/>
            <person name="Clum A."/>
            <person name="LaButti K.M."/>
            <person name="Lindquist E.A."/>
            <person name="Yee Ngan C."/>
            <person name="Ohm R.A."/>
            <person name="Salamov A.A."/>
            <person name="Grigoriev I.V."/>
            <person name="Spatafora J.W."/>
            <person name="Berbee M.L."/>
        </authorList>
    </citation>
    <scope>NUCLEOTIDE SEQUENCE [LARGE SCALE GENOMIC DNA]</scope>
    <source>
        <strain evidence="1 2">JEL478</strain>
    </source>
</reference>
<name>A0A139A8T1_GONPJ</name>
<sequence length="54" mass="5908">MNPALRRGLGPQIPPKPPTLLDIVWAEVAHPGNLKMSLHVGVFVGAVYLFREFG</sequence>
<protein>
    <submittedName>
        <fullName evidence="1">Uncharacterized protein</fullName>
    </submittedName>
</protein>
<gene>
    <name evidence="1" type="ORF">M427DRAFT_58935</name>
</gene>
<feature type="non-terminal residue" evidence="1">
    <location>
        <position position="54"/>
    </location>
</feature>
<dbReference type="Proteomes" id="UP000070544">
    <property type="component" value="Unassembled WGS sequence"/>
</dbReference>
<proteinExistence type="predicted"/>